<accession>A0ABY8U682</accession>
<keyword evidence="8" id="KW-1185">Reference proteome</keyword>
<comment type="domain">
    <text evidence="5">The nitrogen atoms of the two glycine residues in the GGXR motif define the oxyanion hole, and stabilize the oxyanion that forms during the nucleophilic attack by the catalytic serine during substrate cleavage.</text>
</comment>
<keyword evidence="1 4" id="KW-0378">Hydrolase</keyword>
<feature type="active site" description="Proton acceptor" evidence="4">
    <location>
        <position position="359"/>
    </location>
</feature>
<evidence type="ECO:0000256" key="1">
    <source>
        <dbReference type="ARBA" id="ARBA00022801"/>
    </source>
</evidence>
<dbReference type="SUPFAM" id="SSF52151">
    <property type="entry name" value="FabD/lysophospholipase-like"/>
    <property type="match status" value="1"/>
</dbReference>
<evidence type="ECO:0000256" key="3">
    <source>
        <dbReference type="ARBA" id="ARBA00023098"/>
    </source>
</evidence>
<keyword evidence="2 4" id="KW-0442">Lipid degradation</keyword>
<dbReference type="InterPro" id="IPR016035">
    <property type="entry name" value="Acyl_Trfase/lysoPLipase"/>
</dbReference>
<dbReference type="PROSITE" id="PS51635">
    <property type="entry name" value="PNPLA"/>
    <property type="match status" value="1"/>
</dbReference>
<dbReference type="Proteomes" id="UP001244341">
    <property type="component" value="Chromosome 8b"/>
</dbReference>
<sequence length="506" mass="54261">MLCLGRPRAFAGLQRCGGTVPARTFRSRVVARSANSGNGGAPPKNDASKYYSYIQGELKDARDLKENLVISDVVSNNGELQWVDLVLAGGGLLGIAHVGFVCVLEEAGVRFRGIGGTSAGAINAIIVAATRADPTQESWRKTIEILSAADFESFQDGEGVENCNALLKLALGASGDAKPSKLGMAWAVAKTLPELPRIWKNRGLHPGDKFEAWVKEQLTDNGITDVAGLHARMSLDKSGLQIREGVLCSAEELAEISRATLKLVASDVTTQTKVVFPDMADLYYANPKQQHPSGFVRASMSVPLFFQPYEIANLKDIKGLQSVQDAWGETGYPDNDDTDVAAIKAARLAAIPDKATFVDGGTLSNFPISLFDIKGVPLLPTVGCQLGKARAEPQTAANPIELYKAMNNTSRNIGDYDYVIENPMYKPLVAVADTCGFGWLDFDMPEPQKLELFKRGAAAGVKLLKRFQKSHAADGTPNDSWTKIKRARAGVVSAPAPAPVPVPAQH</sequence>
<feature type="short sequence motif" description="GXGXXG" evidence="4">
    <location>
        <begin position="89"/>
        <end position="94"/>
    </location>
</feature>
<comment type="similarity">
    <text evidence="5">Belongs to the patatin family.</text>
</comment>
<proteinExistence type="inferred from homology"/>
<dbReference type="Gene3D" id="3.40.1090.10">
    <property type="entry name" value="Cytosolic phospholipase A2 catalytic domain"/>
    <property type="match status" value="1"/>
</dbReference>
<dbReference type="InterPro" id="IPR002641">
    <property type="entry name" value="PNPLA_dom"/>
</dbReference>
<dbReference type="EC" id="3.1.1.-" evidence="5"/>
<evidence type="ECO:0000256" key="5">
    <source>
        <dbReference type="RuleBase" id="RU361262"/>
    </source>
</evidence>
<evidence type="ECO:0000313" key="7">
    <source>
        <dbReference type="EMBL" id="WIA16904.1"/>
    </source>
</evidence>
<organism evidence="7 8">
    <name type="scientific">Tetradesmus obliquus</name>
    <name type="common">Green alga</name>
    <name type="synonym">Acutodesmus obliquus</name>
    <dbReference type="NCBI Taxonomy" id="3088"/>
    <lineage>
        <taxon>Eukaryota</taxon>
        <taxon>Viridiplantae</taxon>
        <taxon>Chlorophyta</taxon>
        <taxon>core chlorophytes</taxon>
        <taxon>Chlorophyceae</taxon>
        <taxon>CS clade</taxon>
        <taxon>Sphaeropleales</taxon>
        <taxon>Scenedesmaceae</taxon>
        <taxon>Tetradesmus</taxon>
    </lineage>
</organism>
<gene>
    <name evidence="7" type="ORF">OEZ85_013831</name>
</gene>
<dbReference type="InterPro" id="IPR050301">
    <property type="entry name" value="NTE"/>
</dbReference>
<dbReference type="PANTHER" id="PTHR14226">
    <property type="entry name" value="NEUROPATHY TARGET ESTERASE/SWISS CHEESE D.MELANOGASTER"/>
    <property type="match status" value="1"/>
</dbReference>
<evidence type="ECO:0000256" key="2">
    <source>
        <dbReference type="ARBA" id="ARBA00022963"/>
    </source>
</evidence>
<dbReference type="EMBL" id="CP126215">
    <property type="protein sequence ID" value="WIA16904.1"/>
    <property type="molecule type" value="Genomic_DNA"/>
</dbReference>
<dbReference type="PANTHER" id="PTHR14226:SF78">
    <property type="entry name" value="SLR0060 PROTEIN"/>
    <property type="match status" value="1"/>
</dbReference>
<evidence type="ECO:0000259" key="6">
    <source>
        <dbReference type="PROSITE" id="PS51635"/>
    </source>
</evidence>
<feature type="short sequence motif" description="DGA/G" evidence="4">
    <location>
        <begin position="359"/>
        <end position="361"/>
    </location>
</feature>
<reference evidence="7 8" key="1">
    <citation type="submission" date="2023-05" db="EMBL/GenBank/DDBJ databases">
        <title>A 100% complete, gapless, phased diploid assembly of the Scenedesmus obliquus UTEX 3031 genome.</title>
        <authorList>
            <person name="Biondi T.C."/>
            <person name="Hanschen E.R."/>
            <person name="Kwon T."/>
            <person name="Eng W."/>
            <person name="Kruse C.P.S."/>
            <person name="Koehler S.I."/>
            <person name="Kunde Y."/>
            <person name="Gleasner C.D."/>
            <person name="You Mak K.T."/>
            <person name="Polle J."/>
            <person name="Hovde B.T."/>
            <person name="Starkenburg S.R."/>
        </authorList>
    </citation>
    <scope>NUCLEOTIDE SEQUENCE [LARGE SCALE GENOMIC DNA]</scope>
    <source>
        <strain evidence="7 8">DOE0152z</strain>
    </source>
</reference>
<keyword evidence="3 4" id="KW-0443">Lipid metabolism</keyword>
<comment type="function">
    <text evidence="5">Lipolytic acyl hydrolase (LAH).</text>
</comment>
<dbReference type="Pfam" id="PF01734">
    <property type="entry name" value="Patatin"/>
    <property type="match status" value="1"/>
</dbReference>
<feature type="active site" description="Nucleophile" evidence="4">
    <location>
        <position position="118"/>
    </location>
</feature>
<feature type="short sequence motif" description="GXSXG" evidence="4">
    <location>
        <begin position="116"/>
        <end position="120"/>
    </location>
</feature>
<evidence type="ECO:0000256" key="4">
    <source>
        <dbReference type="PROSITE-ProRule" id="PRU01161"/>
    </source>
</evidence>
<name>A0ABY8U682_TETOB</name>
<feature type="domain" description="PNPLA" evidence="6">
    <location>
        <begin position="85"/>
        <end position="372"/>
    </location>
</feature>
<evidence type="ECO:0000313" key="8">
    <source>
        <dbReference type="Proteomes" id="UP001244341"/>
    </source>
</evidence>
<protein>
    <recommendedName>
        <fullName evidence="5">Patatin</fullName>
        <ecNumber evidence="5">3.1.1.-</ecNumber>
    </recommendedName>
</protein>